<evidence type="ECO:0000313" key="1">
    <source>
        <dbReference type="EMBL" id="DAD74994.1"/>
    </source>
</evidence>
<name>A0A8S5LYG1_9CAUD</name>
<keyword evidence="1" id="KW-0862">Zinc</keyword>
<keyword evidence="1" id="KW-0863">Zinc-finger</keyword>
<accession>A0A8S5LYG1</accession>
<reference evidence="1" key="1">
    <citation type="journal article" date="2021" name="Proc. Natl. Acad. Sci. U.S.A.">
        <title>A Catalog of Tens of Thousands of Viruses from Human Metagenomes Reveals Hidden Associations with Chronic Diseases.</title>
        <authorList>
            <person name="Tisza M.J."/>
            <person name="Buck C.B."/>
        </authorList>
    </citation>
    <scope>NUCLEOTIDE SEQUENCE</scope>
    <source>
        <strain evidence="1">CtA995</strain>
    </source>
</reference>
<proteinExistence type="predicted"/>
<dbReference type="GO" id="GO:0008270">
    <property type="term" value="F:zinc ion binding"/>
    <property type="evidence" value="ECO:0007669"/>
    <property type="project" value="UniProtKB-KW"/>
</dbReference>
<sequence>MEKELEKFKDYDKKNLFADYYASDECKNPDSYGIVCVKCGECGRTFTKDGILKEN</sequence>
<protein>
    <submittedName>
        <fullName evidence="1">C2H2 type zinc-finger protein</fullName>
    </submittedName>
</protein>
<organism evidence="1">
    <name type="scientific">Siphoviridae sp. ctA995</name>
    <dbReference type="NCBI Taxonomy" id="2826180"/>
    <lineage>
        <taxon>Viruses</taxon>
        <taxon>Duplodnaviria</taxon>
        <taxon>Heunggongvirae</taxon>
        <taxon>Uroviricota</taxon>
        <taxon>Caudoviricetes</taxon>
    </lineage>
</organism>
<dbReference type="EMBL" id="BK014769">
    <property type="protein sequence ID" value="DAD74994.1"/>
    <property type="molecule type" value="Genomic_DNA"/>
</dbReference>
<keyword evidence="1" id="KW-0479">Metal-binding</keyword>